<name>A0A915J9Z9_ROMCU</name>
<reference evidence="2" key="1">
    <citation type="submission" date="2022-11" db="UniProtKB">
        <authorList>
            <consortium name="WormBaseParasite"/>
        </authorList>
    </citation>
    <scope>IDENTIFICATION</scope>
</reference>
<protein>
    <submittedName>
        <fullName evidence="2">Uncharacterized protein</fullName>
    </submittedName>
</protein>
<dbReference type="Proteomes" id="UP000887565">
    <property type="component" value="Unplaced"/>
</dbReference>
<sequence length="88" mass="9581">MSSSKVKKKEKSNNSSGLKSCGLTVKIAEINRPFLAAPFLNIVLDDDTGAGCCIANRRRTASISWPKQTSAMVLPLVANLKPENHFTY</sequence>
<keyword evidence="1" id="KW-1185">Reference proteome</keyword>
<dbReference type="AlphaFoldDB" id="A0A915J9Z9"/>
<evidence type="ECO:0000313" key="1">
    <source>
        <dbReference type="Proteomes" id="UP000887565"/>
    </source>
</evidence>
<accession>A0A915J9Z9</accession>
<evidence type="ECO:0000313" key="2">
    <source>
        <dbReference type="WBParaSite" id="nRc.2.0.1.t23318-RA"/>
    </source>
</evidence>
<proteinExistence type="predicted"/>
<organism evidence="1 2">
    <name type="scientific">Romanomermis culicivorax</name>
    <name type="common">Nematode worm</name>
    <dbReference type="NCBI Taxonomy" id="13658"/>
    <lineage>
        <taxon>Eukaryota</taxon>
        <taxon>Metazoa</taxon>
        <taxon>Ecdysozoa</taxon>
        <taxon>Nematoda</taxon>
        <taxon>Enoplea</taxon>
        <taxon>Dorylaimia</taxon>
        <taxon>Mermithida</taxon>
        <taxon>Mermithoidea</taxon>
        <taxon>Mermithidae</taxon>
        <taxon>Romanomermis</taxon>
    </lineage>
</organism>
<dbReference type="WBParaSite" id="nRc.2.0.1.t23318-RA">
    <property type="protein sequence ID" value="nRc.2.0.1.t23318-RA"/>
    <property type="gene ID" value="nRc.2.0.1.g23318"/>
</dbReference>